<keyword evidence="4" id="KW-0165">Cleavage on pair of basic residues</keyword>
<comment type="caution">
    <text evidence="7">The sequence shown here is derived from an EMBL/GenBank/DDBJ whole genome shotgun (WGS) entry which is preliminary data.</text>
</comment>
<evidence type="ECO:0000256" key="4">
    <source>
        <dbReference type="ARBA" id="ARBA00022685"/>
    </source>
</evidence>
<dbReference type="GO" id="GO:0005576">
    <property type="term" value="C:extracellular region"/>
    <property type="evidence" value="ECO:0007669"/>
    <property type="project" value="UniProtKB-SubCell"/>
</dbReference>
<evidence type="ECO:0000256" key="1">
    <source>
        <dbReference type="ARBA" id="ARBA00004613"/>
    </source>
</evidence>
<dbReference type="Pfam" id="PF01279">
    <property type="entry name" value="Parathyroid"/>
    <property type="match status" value="1"/>
</dbReference>
<evidence type="ECO:0000256" key="6">
    <source>
        <dbReference type="SAM" id="SignalP"/>
    </source>
</evidence>
<evidence type="ECO:0000256" key="2">
    <source>
        <dbReference type="ARBA" id="ARBA00006307"/>
    </source>
</evidence>
<dbReference type="GO" id="GO:0005179">
    <property type="term" value="F:hormone activity"/>
    <property type="evidence" value="ECO:0007669"/>
    <property type="project" value="UniProtKB-KW"/>
</dbReference>
<feature type="chain" id="PRO_5023059420" evidence="6">
    <location>
        <begin position="24"/>
        <end position="131"/>
    </location>
</feature>
<comment type="similarity">
    <text evidence="2">Belongs to the parathyroid hormone family.</text>
</comment>
<sequence length="131" mass="14545">MQAYHGCAQRLAIVLLVLTSCRGQEDESVTMLVLVPTKRSLLLSHRSRRSVTEHQLMHDRGRNIQSLKRLFWLSSAIEGLHTAQSRSAALNPVKVSNLAMNPSLGSAQPAVKSLLRGFFNPYLTQLPEPEA</sequence>
<keyword evidence="3" id="KW-0964">Secreted</keyword>
<dbReference type="GO" id="GO:0030282">
    <property type="term" value="P:bone mineralization"/>
    <property type="evidence" value="ECO:0007669"/>
    <property type="project" value="InterPro"/>
</dbReference>
<keyword evidence="6" id="KW-0732">Signal</keyword>
<evidence type="ECO:0000313" key="8">
    <source>
        <dbReference type="Proteomes" id="UP000324091"/>
    </source>
</evidence>
<proteinExistence type="inferred from homology"/>
<dbReference type="SMART" id="SM00087">
    <property type="entry name" value="PTH"/>
    <property type="match status" value="1"/>
</dbReference>
<feature type="signal peptide" evidence="6">
    <location>
        <begin position="1"/>
        <end position="23"/>
    </location>
</feature>
<evidence type="ECO:0000256" key="5">
    <source>
        <dbReference type="ARBA" id="ARBA00022702"/>
    </source>
</evidence>
<keyword evidence="5" id="KW-0372">Hormone</keyword>
<dbReference type="AlphaFoldDB" id="A0A5C6N655"/>
<gene>
    <name evidence="7" type="ORF">D4764_04G0014630</name>
</gene>
<comment type="subcellular location">
    <subcellularLocation>
        <location evidence="1">Secreted</location>
    </subcellularLocation>
</comment>
<organism evidence="7 8">
    <name type="scientific">Takifugu flavidus</name>
    <name type="common">sansaifugu</name>
    <dbReference type="NCBI Taxonomy" id="433684"/>
    <lineage>
        <taxon>Eukaryota</taxon>
        <taxon>Metazoa</taxon>
        <taxon>Chordata</taxon>
        <taxon>Craniata</taxon>
        <taxon>Vertebrata</taxon>
        <taxon>Euteleostomi</taxon>
        <taxon>Actinopterygii</taxon>
        <taxon>Neopterygii</taxon>
        <taxon>Teleostei</taxon>
        <taxon>Neoteleostei</taxon>
        <taxon>Acanthomorphata</taxon>
        <taxon>Eupercaria</taxon>
        <taxon>Tetraodontiformes</taxon>
        <taxon>Tetradontoidea</taxon>
        <taxon>Tetraodontidae</taxon>
        <taxon>Takifugu</taxon>
    </lineage>
</organism>
<dbReference type="Proteomes" id="UP000324091">
    <property type="component" value="Chromosome 4"/>
</dbReference>
<dbReference type="InterPro" id="IPR003626">
    <property type="entry name" value="PTH-rel"/>
</dbReference>
<reference evidence="7 8" key="1">
    <citation type="submission" date="2019-04" db="EMBL/GenBank/DDBJ databases">
        <title>Chromosome genome assembly for Takifugu flavidus.</title>
        <authorList>
            <person name="Xiao S."/>
        </authorList>
    </citation>
    <scope>NUCLEOTIDE SEQUENCE [LARGE SCALE GENOMIC DNA]</scope>
    <source>
        <strain evidence="7">HTHZ2018</strain>
        <tissue evidence="7">Muscle</tissue>
    </source>
</reference>
<evidence type="ECO:0000256" key="3">
    <source>
        <dbReference type="ARBA" id="ARBA00022525"/>
    </source>
</evidence>
<protein>
    <submittedName>
        <fullName evidence="7">Parathyroid hormone-related protein</fullName>
    </submittedName>
</protein>
<accession>A0A5C6N655</accession>
<dbReference type="InterPro" id="IPR001415">
    <property type="entry name" value="PTH/PTH-rel"/>
</dbReference>
<dbReference type="PANTHER" id="PTHR17223:SF0">
    <property type="entry name" value="PARATHYROID HORMONE-RELATED PROTEIN"/>
    <property type="match status" value="1"/>
</dbReference>
<keyword evidence="8" id="KW-1185">Reference proteome</keyword>
<dbReference type="PANTHER" id="PTHR17223">
    <property type="entry name" value="PARATHYROID HORMONE-RELATED"/>
    <property type="match status" value="1"/>
</dbReference>
<evidence type="ECO:0000313" key="7">
    <source>
        <dbReference type="EMBL" id="TWW62816.1"/>
    </source>
</evidence>
<dbReference type="EMBL" id="RHFK02000017">
    <property type="protein sequence ID" value="TWW62816.1"/>
    <property type="molecule type" value="Genomic_DNA"/>
</dbReference>
<name>A0A5C6N655_9TELE</name>